<gene>
    <name evidence="2" type="ORF">SAMN02927923_01729</name>
</gene>
<keyword evidence="1" id="KW-1133">Transmembrane helix</keyword>
<name>A0A1G5H167_9HYPH</name>
<accession>A0A1G5H167</accession>
<sequence>MTQDHQADENRAGKPAQQVPWLEWLAAGIGSLLVLGVFTVIGWQALNGSTPPAITVTVDTVAPVEGGYRILFRALNRADEAAAQVEIAGTVSTDGGEEVSRVVLDYVPGHSERHGGLFFTRDPRGGSLAVRATGFVAP</sequence>
<protein>
    <submittedName>
        <fullName evidence="2">TIGR02588 family protein</fullName>
    </submittedName>
</protein>
<keyword evidence="3" id="KW-1185">Reference proteome</keyword>
<keyword evidence="1" id="KW-0472">Membrane</keyword>
<dbReference type="STRING" id="549386.SAMN02927923_01729"/>
<feature type="transmembrane region" description="Helical" evidence="1">
    <location>
        <begin position="21"/>
        <end position="43"/>
    </location>
</feature>
<evidence type="ECO:0000313" key="2">
    <source>
        <dbReference type="EMBL" id="SCY57602.1"/>
    </source>
</evidence>
<evidence type="ECO:0000313" key="3">
    <source>
        <dbReference type="Proteomes" id="UP000199569"/>
    </source>
</evidence>
<keyword evidence="1" id="KW-0812">Transmembrane</keyword>
<evidence type="ECO:0000256" key="1">
    <source>
        <dbReference type="SAM" id="Phobius"/>
    </source>
</evidence>
<organism evidence="2 3">
    <name type="scientific">Microvirga guangxiensis</name>
    <dbReference type="NCBI Taxonomy" id="549386"/>
    <lineage>
        <taxon>Bacteria</taxon>
        <taxon>Pseudomonadati</taxon>
        <taxon>Pseudomonadota</taxon>
        <taxon>Alphaproteobacteria</taxon>
        <taxon>Hyphomicrobiales</taxon>
        <taxon>Methylobacteriaceae</taxon>
        <taxon>Microvirga</taxon>
    </lineage>
</organism>
<dbReference type="RefSeq" id="WP_091133343.1">
    <property type="nucleotide sequence ID" value="NZ_FMVJ01000004.1"/>
</dbReference>
<dbReference type="Proteomes" id="UP000199569">
    <property type="component" value="Unassembled WGS sequence"/>
</dbReference>
<dbReference type="OrthoDB" id="1445569at2"/>
<dbReference type="EMBL" id="FMVJ01000004">
    <property type="protein sequence ID" value="SCY57602.1"/>
    <property type="molecule type" value="Genomic_DNA"/>
</dbReference>
<reference evidence="3" key="1">
    <citation type="submission" date="2016-10" db="EMBL/GenBank/DDBJ databases">
        <authorList>
            <person name="Varghese N."/>
            <person name="Submissions S."/>
        </authorList>
    </citation>
    <scope>NUCLEOTIDE SEQUENCE [LARGE SCALE GENOMIC DNA]</scope>
    <source>
        <strain evidence="3">CGMCC 1.7666</strain>
    </source>
</reference>
<proteinExistence type="predicted"/>
<dbReference type="AlphaFoldDB" id="A0A1G5H167"/>